<sequence>MRRGFRFGLPWAKASQSANITEPIHNLSEWGMHILVNTDADAADAIDIVAVHGLNGHWNNTWRDESTGINWLQHAIPKTLKPACNRAYENDRYRQLLNAIAGVTFFGTPHRGSGVASVGTILGRVLRAASLGTNTNVHILEDLEKGSPLLDNITTTFVDRKYNFPICSFYETDRMDFMSSVVVDRHSAVLGIERETAAPINGNHRSICRFTDGDARLPVVLNNLKHMRRNWSLLLSQQAPPPLYQQSPQRPLLDRLGVSNHLSHKDRNPSPVQGTCSWVLSHSEFHRWHDATGPALMWLSANPGCGKSVMASFLIDHFQSSVVSKNIRLCYWFFKSDNEEQKSAISALRGMLCQLLEARRTTIPTIQEAAKYKSLDTLLDIWKLFLQAVREAPSEEVDNESHARPVRHETICILDGLDECRAEESRGLIFLLETYFQEVGKVDAGDKINTGKLGFMKVLIASRPENWIEAAINRLKFRVPKSSRPQPDYSESAPQYCAIRLKAEDEPGLISADISLVVRAAITDLVNQGYPELLLHDIQEQLISRADRTFIWIVLIIDLLRDKVETGASRRELDAVLKSRTVDDIFTEVLRGRPDAPKTRKLFSILLAATRPLKVEELSIALALAPEHNVLVKSHKPFRPGPQSFKALTYDLTYPFENYIRSLGGHFIRIIRNEVYFVHETAREFLFQENEEGTYHMSGGSTTPRDIPEQCSWKHSLPYQSCHALLLDICASYLYLIGQETLRNHNFPSDDLISFVNYASNAWFIHFVMAIDHIDSLNLPYYRNLCHPRFPGFGRWTEEYWASRAGINPTAVGMVDDEVQDYYIRKLGLGAQYSTSVADEYSDSDDPDGSGKTKDFKTLMDEQEFESKLSANPTAGSNSHFPLEVDNYGFVSLDHGIPRDYPK</sequence>
<proteinExistence type="predicted"/>
<accession>A0ACC2JXS9</accession>
<reference evidence="1" key="1">
    <citation type="submission" date="2022-12" db="EMBL/GenBank/DDBJ databases">
        <title>Genome Sequence of Lasiodiplodia mahajangana.</title>
        <authorList>
            <person name="Buettner E."/>
        </authorList>
    </citation>
    <scope>NUCLEOTIDE SEQUENCE</scope>
    <source>
        <strain evidence="1">VT137</strain>
    </source>
</reference>
<organism evidence="1 2">
    <name type="scientific">Lasiodiplodia mahajangana</name>
    <dbReference type="NCBI Taxonomy" id="1108764"/>
    <lineage>
        <taxon>Eukaryota</taxon>
        <taxon>Fungi</taxon>
        <taxon>Dikarya</taxon>
        <taxon>Ascomycota</taxon>
        <taxon>Pezizomycotina</taxon>
        <taxon>Dothideomycetes</taxon>
        <taxon>Dothideomycetes incertae sedis</taxon>
        <taxon>Botryosphaeriales</taxon>
        <taxon>Botryosphaeriaceae</taxon>
        <taxon>Lasiodiplodia</taxon>
    </lineage>
</organism>
<dbReference type="EMBL" id="JAPUUL010000175">
    <property type="protein sequence ID" value="KAJ8132137.1"/>
    <property type="molecule type" value="Genomic_DNA"/>
</dbReference>
<name>A0ACC2JXS9_9PEZI</name>
<evidence type="ECO:0000313" key="1">
    <source>
        <dbReference type="EMBL" id="KAJ8132137.1"/>
    </source>
</evidence>
<protein>
    <submittedName>
        <fullName evidence="1">Uncharacterized protein</fullName>
    </submittedName>
</protein>
<keyword evidence="2" id="KW-1185">Reference proteome</keyword>
<gene>
    <name evidence="1" type="ORF">O1611_g1487</name>
</gene>
<dbReference type="Proteomes" id="UP001153332">
    <property type="component" value="Unassembled WGS sequence"/>
</dbReference>
<comment type="caution">
    <text evidence="1">The sequence shown here is derived from an EMBL/GenBank/DDBJ whole genome shotgun (WGS) entry which is preliminary data.</text>
</comment>
<evidence type="ECO:0000313" key="2">
    <source>
        <dbReference type="Proteomes" id="UP001153332"/>
    </source>
</evidence>